<comment type="caution">
    <text evidence="1">The sequence shown here is derived from an EMBL/GenBank/DDBJ whole genome shotgun (WGS) entry which is preliminary data.</text>
</comment>
<gene>
    <name evidence="1" type="ORF">KDL28_33670</name>
</gene>
<reference evidence="1" key="1">
    <citation type="submission" date="2021-04" db="EMBL/GenBank/DDBJ databases">
        <title>Pseudonocardia sp. nov., isolated from sandy soil of mangrove forest.</title>
        <authorList>
            <person name="Zan Z."/>
            <person name="Huang R."/>
            <person name="Liu W."/>
        </authorList>
    </citation>
    <scope>NUCLEOTIDE SEQUENCE</scope>
    <source>
        <strain evidence="1">S2-4</strain>
    </source>
</reference>
<keyword evidence="2" id="KW-1185">Reference proteome</keyword>
<dbReference type="RefSeq" id="WP_252445233.1">
    <property type="nucleotide sequence ID" value="NZ_JAGSOV010000075.1"/>
</dbReference>
<organism evidence="1 2">
    <name type="scientific">Pseudonocardia humida</name>
    <dbReference type="NCBI Taxonomy" id="2800819"/>
    <lineage>
        <taxon>Bacteria</taxon>
        <taxon>Bacillati</taxon>
        <taxon>Actinomycetota</taxon>
        <taxon>Actinomycetes</taxon>
        <taxon>Pseudonocardiales</taxon>
        <taxon>Pseudonocardiaceae</taxon>
        <taxon>Pseudonocardia</taxon>
    </lineage>
</organism>
<dbReference type="Proteomes" id="UP001165283">
    <property type="component" value="Unassembled WGS sequence"/>
</dbReference>
<proteinExistence type="predicted"/>
<protein>
    <submittedName>
        <fullName evidence="1">Uncharacterized protein</fullName>
    </submittedName>
</protein>
<dbReference type="EMBL" id="JAGSOV010000075">
    <property type="protein sequence ID" value="MCO1660018.1"/>
    <property type="molecule type" value="Genomic_DNA"/>
</dbReference>
<sequence length="130" mass="13453">MTTLAAVLDRPGVEVVDALDVPVISGAQCQGDLIALPRPLAAPATTPVPPGGVDLVPDSHTLLSCDGPACRFDVRDPGPSGPVLGVLTVPVGATAYLVHSEEHGANAFGPGTYEIRRQRERADVVRRVAD</sequence>
<accession>A0ABT1AAQ4</accession>
<name>A0ABT1AAQ4_9PSEU</name>
<evidence type="ECO:0000313" key="1">
    <source>
        <dbReference type="EMBL" id="MCO1660018.1"/>
    </source>
</evidence>
<evidence type="ECO:0000313" key="2">
    <source>
        <dbReference type="Proteomes" id="UP001165283"/>
    </source>
</evidence>